<reference evidence="2" key="1">
    <citation type="submission" date="2016-11" db="EMBL/GenBank/DDBJ databases">
        <authorList>
            <person name="Varghese N."/>
            <person name="Submissions S."/>
        </authorList>
    </citation>
    <scope>NUCLEOTIDE SEQUENCE [LARGE SCALE GENOMIC DNA]</scope>
    <source>
        <strain evidence="2">DSM 15292</strain>
    </source>
</reference>
<evidence type="ECO:0000313" key="1">
    <source>
        <dbReference type="EMBL" id="SIN65312.1"/>
    </source>
</evidence>
<proteinExistence type="predicted"/>
<dbReference type="EMBL" id="FSRC01000001">
    <property type="protein sequence ID" value="SIN65312.1"/>
    <property type="molecule type" value="Genomic_DNA"/>
</dbReference>
<dbReference type="AlphaFoldDB" id="A0A1N6D3A6"/>
<gene>
    <name evidence="1" type="ORF">SAMN05444394_0114</name>
</gene>
<sequence>MKKVFLVLLLFNTSLILFAQKQKELVETRPLNNINLNLLGDASLISLNYERQFILSPSFILSSKLGLGYNEEVDFLCFWTLFSRR</sequence>
<accession>A0A1N6D3A6</accession>
<keyword evidence="2" id="KW-1185">Reference proteome</keyword>
<dbReference type="STRING" id="226505.SAMN05444394_0114"/>
<dbReference type="Proteomes" id="UP000185221">
    <property type="component" value="Unassembled WGS sequence"/>
</dbReference>
<organism evidence="1 2">
    <name type="scientific">Algoriphagus halophilus</name>
    <dbReference type="NCBI Taxonomy" id="226505"/>
    <lineage>
        <taxon>Bacteria</taxon>
        <taxon>Pseudomonadati</taxon>
        <taxon>Bacteroidota</taxon>
        <taxon>Cytophagia</taxon>
        <taxon>Cytophagales</taxon>
        <taxon>Cyclobacteriaceae</taxon>
        <taxon>Algoriphagus</taxon>
    </lineage>
</organism>
<evidence type="ECO:0000313" key="2">
    <source>
        <dbReference type="Proteomes" id="UP000185221"/>
    </source>
</evidence>
<name>A0A1N6D3A6_9BACT</name>
<protein>
    <submittedName>
        <fullName evidence="1">Uncharacterized protein</fullName>
    </submittedName>
</protein>